<evidence type="ECO:0000313" key="3">
    <source>
        <dbReference type="EMBL" id="CAD7600483.1"/>
    </source>
</evidence>
<evidence type="ECO:0000259" key="2">
    <source>
        <dbReference type="Pfam" id="PF24906"/>
    </source>
</evidence>
<dbReference type="EMBL" id="OE842536">
    <property type="protein sequence ID" value="CAD7600483.1"/>
    <property type="molecule type" value="Genomic_DNA"/>
</dbReference>
<feature type="domain" description="WRKY19-like zinc finger" evidence="2">
    <location>
        <begin position="354"/>
        <end position="376"/>
    </location>
</feature>
<feature type="region of interest" description="Disordered" evidence="1">
    <location>
        <begin position="53"/>
        <end position="73"/>
    </location>
</feature>
<feature type="domain" description="WRKY19-like zinc finger" evidence="2">
    <location>
        <begin position="840"/>
        <end position="861"/>
    </location>
</feature>
<feature type="region of interest" description="Disordered" evidence="1">
    <location>
        <begin position="1"/>
        <end position="23"/>
    </location>
</feature>
<dbReference type="Pfam" id="PF24906">
    <property type="entry name" value="Zf_WRKY19"/>
    <property type="match status" value="4"/>
</dbReference>
<sequence>MSIISNGTNTHQPSGPLSEDLRTTYTTKTPTSTLESNARPSELRVPSRLTARVEHVSSQPERRVPFPATHSPGRFGKVLEHPSMWVFIISHRAIEKKSLNKLRKKYYAQNMEVVVGISALEKSVLNSPSEDAVSSQLYEESTKLLSYHKNSEYGDTKKRLLLANALVVLSSTAKDGKIEVLISLANTLALVVLSSTAEDGESEVRILVGFKLETVKMEERAHDSEIENTEMERTCEVFIKEENVTEYESEVVDYCEPDSPSDVPSVKQKDELANVLVVLSSTAEDGEIEMCAQVSALSQSTTQLSSENNSESEETKTHSVITNDTCETKCNVDCCKQGKTSGLCSANGGGYCQKKCGVEDCSKRAQKGGLCVAHGGLSRWRCSVKNCSKQAYKGGTCSLHGGIYYKKKCSVEDCSRQALKGGICSSHGGLYYKKKCSVEDCSNQEQKGGFCGAHGVGYFQKKCSVEDCSKLAQKGGLCAAHKGCYCQKKCSVEDCSKLAQKGGLCSKHGGGYCRWRCSVENCSRQALKGGTCSSHGGISYKKKCSVEDCSNQERRGGLCAAHCQKKCSVKGCSDIAQKGLKLEPCDTEPVEMEDSITHISENKTIDTRQSSEVVVKDNFKLKSEIELFFQDYGNDTIKSEVKDGLETDDRSLLFKHGTEILFENQGFTSQPFISEFDDQDYHIMSEPPYCIPPPNNEDFMRNMDDVESSHNYKDSNSQFFCRNSSDCENDWKHWMISRHVYILEMCRIEDCSKYASEGEYCGVHGGIYIDRNFKGEDCPRQTMDGEYGQGLEDMSDHKQNKGDNCSKSAEKDGDCLCLTCDNSSDTINHTKEDGFKPVRKDCEAEGCTKPARKGGFCRAHGREHIISICASEGCSKFAQRIGFCGKHRKAL</sequence>
<protein>
    <recommendedName>
        <fullName evidence="2">WRKY19-like zinc finger domain-containing protein</fullName>
    </recommendedName>
</protein>
<evidence type="ECO:0000256" key="1">
    <source>
        <dbReference type="SAM" id="MobiDB-lite"/>
    </source>
</evidence>
<proteinExistence type="predicted"/>
<dbReference type="AlphaFoldDB" id="A0A7R9K420"/>
<feature type="domain" description="WRKY19-like zinc finger" evidence="2">
    <location>
        <begin position="488"/>
        <end position="510"/>
    </location>
</feature>
<accession>A0A7R9K420</accession>
<feature type="compositionally biased region" description="Polar residues" evidence="1">
    <location>
        <begin position="1"/>
        <end position="15"/>
    </location>
</feature>
<gene>
    <name evidence="3" type="ORF">TGEB3V08_LOCUS7639</name>
</gene>
<feature type="domain" description="WRKY19-like zinc finger" evidence="2">
    <location>
        <begin position="461"/>
        <end position="483"/>
    </location>
</feature>
<dbReference type="PANTHER" id="PTHR31827:SF1">
    <property type="entry name" value="EMB|CAB89363.1"/>
    <property type="match status" value="1"/>
</dbReference>
<feature type="compositionally biased region" description="Basic and acidic residues" evidence="1">
    <location>
        <begin position="53"/>
        <end position="64"/>
    </location>
</feature>
<reference evidence="3" key="1">
    <citation type="submission" date="2020-11" db="EMBL/GenBank/DDBJ databases">
        <authorList>
            <person name="Tran Van P."/>
        </authorList>
    </citation>
    <scope>NUCLEOTIDE SEQUENCE</scope>
</reference>
<name>A0A7R9K420_TIMGE</name>
<dbReference type="PANTHER" id="PTHR31827">
    <property type="entry name" value="EMB|CAB89363.1"/>
    <property type="match status" value="1"/>
</dbReference>
<dbReference type="InterPro" id="IPR056866">
    <property type="entry name" value="Znf_WRKY19"/>
</dbReference>
<organism evidence="3">
    <name type="scientific">Timema genevievae</name>
    <name type="common">Walking stick</name>
    <dbReference type="NCBI Taxonomy" id="629358"/>
    <lineage>
        <taxon>Eukaryota</taxon>
        <taxon>Metazoa</taxon>
        <taxon>Ecdysozoa</taxon>
        <taxon>Arthropoda</taxon>
        <taxon>Hexapoda</taxon>
        <taxon>Insecta</taxon>
        <taxon>Pterygota</taxon>
        <taxon>Neoptera</taxon>
        <taxon>Polyneoptera</taxon>
        <taxon>Phasmatodea</taxon>
        <taxon>Timematodea</taxon>
        <taxon>Timematoidea</taxon>
        <taxon>Timematidae</taxon>
        <taxon>Timema</taxon>
    </lineage>
</organism>